<dbReference type="AlphaFoldDB" id="A0A1T4U712"/>
<dbReference type="Pfam" id="PF00975">
    <property type="entry name" value="Thioesterase"/>
    <property type="match status" value="1"/>
</dbReference>
<evidence type="ECO:0000259" key="2">
    <source>
        <dbReference type="Pfam" id="PF00975"/>
    </source>
</evidence>
<organism evidence="3 4">
    <name type="scientific">Chitinophaga eiseniae</name>
    <dbReference type="NCBI Taxonomy" id="634771"/>
    <lineage>
        <taxon>Bacteria</taxon>
        <taxon>Pseudomonadati</taxon>
        <taxon>Bacteroidota</taxon>
        <taxon>Chitinophagia</taxon>
        <taxon>Chitinophagales</taxon>
        <taxon>Chitinophagaceae</taxon>
        <taxon>Chitinophaga</taxon>
    </lineage>
</organism>
<evidence type="ECO:0000256" key="1">
    <source>
        <dbReference type="ARBA" id="ARBA00007169"/>
    </source>
</evidence>
<feature type="domain" description="Thioesterase" evidence="2">
    <location>
        <begin position="5"/>
        <end position="223"/>
    </location>
</feature>
<name>A0A1T4U712_9BACT</name>
<gene>
    <name evidence="3" type="ORF">SAMN04488128_11119</name>
</gene>
<dbReference type="RefSeq" id="WP_078673368.1">
    <property type="nucleotide sequence ID" value="NZ_FUWZ01000011.1"/>
</dbReference>
<dbReference type="InterPro" id="IPR029058">
    <property type="entry name" value="AB_hydrolase_fold"/>
</dbReference>
<dbReference type="InterPro" id="IPR012223">
    <property type="entry name" value="TEII"/>
</dbReference>
<dbReference type="GO" id="GO:0008610">
    <property type="term" value="P:lipid biosynthetic process"/>
    <property type="evidence" value="ECO:0007669"/>
    <property type="project" value="TreeGrafter"/>
</dbReference>
<dbReference type="EMBL" id="FUWZ01000011">
    <property type="protein sequence ID" value="SKA48308.1"/>
    <property type="molecule type" value="Genomic_DNA"/>
</dbReference>
<protein>
    <submittedName>
        <fullName evidence="3">Surfactin synthase thioesterase subunit</fullName>
    </submittedName>
</protein>
<dbReference type="PANTHER" id="PTHR11487">
    <property type="entry name" value="THIOESTERASE"/>
    <property type="match status" value="1"/>
</dbReference>
<dbReference type="SUPFAM" id="SSF53474">
    <property type="entry name" value="alpha/beta-Hydrolases"/>
    <property type="match status" value="1"/>
</dbReference>
<reference evidence="4" key="1">
    <citation type="submission" date="2017-02" db="EMBL/GenBank/DDBJ databases">
        <authorList>
            <person name="Varghese N."/>
            <person name="Submissions S."/>
        </authorList>
    </citation>
    <scope>NUCLEOTIDE SEQUENCE [LARGE SCALE GENOMIC DNA]</scope>
    <source>
        <strain evidence="4">DSM 22224</strain>
    </source>
</reference>
<dbReference type="Gene3D" id="3.40.50.1820">
    <property type="entry name" value="alpha/beta hydrolase"/>
    <property type="match status" value="1"/>
</dbReference>
<proteinExistence type="inferred from homology"/>
<keyword evidence="4" id="KW-1185">Reference proteome</keyword>
<evidence type="ECO:0000313" key="4">
    <source>
        <dbReference type="Proteomes" id="UP000190367"/>
    </source>
</evidence>
<dbReference type="STRING" id="634771.SAMN04488128_11119"/>
<dbReference type="Proteomes" id="UP000190367">
    <property type="component" value="Unassembled WGS sequence"/>
</dbReference>
<evidence type="ECO:0000313" key="3">
    <source>
        <dbReference type="EMBL" id="SKA48308.1"/>
    </source>
</evidence>
<sequence>MKKPQLFLLHFAGGNYFSYQSMIPYLHGFEVISPELPGRGKRIMEPLVTTFEEAAADIFRQITARLSGRFFIYGHSMGAYLALQVAHMLEHISQAPEAVWVSGTAGPDYLEHTGRHLLSGEGLTEELKKLGGIPDEFWEDDDLFSFFEPVIRADFEIVDTCYIPDGTCISAPLYAMMGEEEENAQHIGCWEKFTRAAFKSQLFPGKHFFIHDHPAAIASAIHSVGYPAAGNNKIPEKSHL</sequence>
<dbReference type="PANTHER" id="PTHR11487:SF0">
    <property type="entry name" value="S-ACYL FATTY ACID SYNTHASE THIOESTERASE, MEDIUM CHAIN"/>
    <property type="match status" value="1"/>
</dbReference>
<dbReference type="InterPro" id="IPR001031">
    <property type="entry name" value="Thioesterase"/>
</dbReference>
<accession>A0A1T4U712</accession>
<dbReference type="OrthoDB" id="2213423at2"/>
<comment type="similarity">
    <text evidence="1">Belongs to the thioesterase family.</text>
</comment>